<gene>
    <name evidence="2" type="ORF">TrCOL_g5148</name>
</gene>
<dbReference type="EMBL" id="BRYA01000078">
    <property type="protein sequence ID" value="GMI37978.1"/>
    <property type="molecule type" value="Genomic_DNA"/>
</dbReference>
<dbReference type="SUPFAM" id="SSF81383">
    <property type="entry name" value="F-box domain"/>
    <property type="match status" value="1"/>
</dbReference>
<dbReference type="PANTHER" id="PTHR31350">
    <property type="entry name" value="SI:DKEY-261L7.2"/>
    <property type="match status" value="1"/>
</dbReference>
<reference evidence="3" key="1">
    <citation type="journal article" date="2023" name="Commun. Biol.">
        <title>Genome analysis of Parmales, the sister group of diatoms, reveals the evolutionary specialization of diatoms from phago-mixotrophs to photoautotrophs.</title>
        <authorList>
            <person name="Ban H."/>
            <person name="Sato S."/>
            <person name="Yoshikawa S."/>
            <person name="Yamada K."/>
            <person name="Nakamura Y."/>
            <person name="Ichinomiya M."/>
            <person name="Sato N."/>
            <person name="Blanc-Mathieu R."/>
            <person name="Endo H."/>
            <person name="Kuwata A."/>
            <person name="Ogata H."/>
        </authorList>
    </citation>
    <scope>NUCLEOTIDE SEQUENCE [LARGE SCALE GENOMIC DNA]</scope>
</reference>
<keyword evidence="3" id="KW-1185">Reference proteome</keyword>
<evidence type="ECO:0000259" key="1">
    <source>
        <dbReference type="Pfam" id="PF13369"/>
    </source>
</evidence>
<dbReference type="InterPro" id="IPR032698">
    <property type="entry name" value="SirB1_N"/>
</dbReference>
<dbReference type="OrthoDB" id="28868at2759"/>
<protein>
    <recommendedName>
        <fullName evidence="1">Protein SirB1 N-terminal domain-containing protein</fullName>
    </recommendedName>
</protein>
<dbReference type="Pfam" id="PF13369">
    <property type="entry name" value="Transglut_core2"/>
    <property type="match status" value="1"/>
</dbReference>
<sequence length="415" mass="46860">MPELSSTRFVDIPEAIFSDHILLPHLDLLSFVNLSETCKFFHVLSSQPSFWRNFIAQYYPLYPPNALGVHPKVAFVARRRSDAACRKLHFGEEHSGDLQSIWKGLGDTLSTNEYDFICRELRPDVQNGIVPSSISILCEANLCLDGPRQQRMMVALHAINFHSTFLRYYRLLFNAFNADVTDKGNLEEGILLINRVYLSTPQLLNPTLSDGVKSTLDALADQVRTLLPPSPKPDPKDCFVACKKVLSDFGLRGNATDYYNINNSLLSSVLETRLGIPMSLAIVFSLVSRRVGVDVDIIGLPGHIICASGDAEENGERIYFDVFHEDRSILGMEDIESIVNRYNIAFHQSMLQPLSSTDVWARTLRNIENALKHVTHKIMLKLQHEDKPPPNEMPLFLEIFRGQTKHLLDSHSSAR</sequence>
<dbReference type="Proteomes" id="UP001165065">
    <property type="component" value="Unassembled WGS sequence"/>
</dbReference>
<dbReference type="InterPro" id="IPR036047">
    <property type="entry name" value="F-box-like_dom_sf"/>
</dbReference>
<name>A0A9W7G8W0_9STRA</name>
<comment type="caution">
    <text evidence="2">The sequence shown here is derived from an EMBL/GenBank/DDBJ whole genome shotgun (WGS) entry which is preliminary data.</text>
</comment>
<evidence type="ECO:0000313" key="3">
    <source>
        <dbReference type="Proteomes" id="UP001165065"/>
    </source>
</evidence>
<proteinExistence type="predicted"/>
<evidence type="ECO:0000313" key="2">
    <source>
        <dbReference type="EMBL" id="GMI37978.1"/>
    </source>
</evidence>
<accession>A0A9W7G8W0</accession>
<feature type="domain" description="Protein SirB1 N-terminal" evidence="1">
    <location>
        <begin position="212"/>
        <end position="365"/>
    </location>
</feature>
<dbReference type="AlphaFoldDB" id="A0A9W7G8W0"/>
<organism evidence="2 3">
    <name type="scientific">Triparma columacea</name>
    <dbReference type="NCBI Taxonomy" id="722753"/>
    <lineage>
        <taxon>Eukaryota</taxon>
        <taxon>Sar</taxon>
        <taxon>Stramenopiles</taxon>
        <taxon>Ochrophyta</taxon>
        <taxon>Bolidophyceae</taxon>
        <taxon>Parmales</taxon>
        <taxon>Triparmaceae</taxon>
        <taxon>Triparma</taxon>
    </lineage>
</organism>
<dbReference type="PANTHER" id="PTHR31350:SF27">
    <property type="entry name" value="HEMIMETHYLATED DNA-BINDING DOMAIN-CONTAINING PROTEIN"/>
    <property type="match status" value="1"/>
</dbReference>